<dbReference type="Pfam" id="PF12666">
    <property type="entry name" value="PrgI"/>
    <property type="match status" value="1"/>
</dbReference>
<dbReference type="InterPro" id="IPR024414">
    <property type="entry name" value="Uncharacterised_PrgI"/>
</dbReference>
<evidence type="ECO:0000313" key="2">
    <source>
        <dbReference type="EMBL" id="PIR02773.1"/>
    </source>
</evidence>
<keyword evidence="1" id="KW-0812">Transmembrane</keyword>
<feature type="transmembrane region" description="Helical" evidence="1">
    <location>
        <begin position="21"/>
        <end position="41"/>
    </location>
</feature>
<protein>
    <recommendedName>
        <fullName evidence="4">PrgI family protein</fullName>
    </recommendedName>
</protein>
<dbReference type="AlphaFoldDB" id="A0A2H0N1J6"/>
<evidence type="ECO:0000313" key="3">
    <source>
        <dbReference type="Proteomes" id="UP000231139"/>
    </source>
</evidence>
<keyword evidence="1" id="KW-0472">Membrane</keyword>
<evidence type="ECO:0008006" key="4">
    <source>
        <dbReference type="Google" id="ProtNLM"/>
    </source>
</evidence>
<dbReference type="Proteomes" id="UP000231139">
    <property type="component" value="Unassembled WGS sequence"/>
</dbReference>
<sequence length="138" mass="15952">MQFHIPQFIEHELKILGPLTFRQTIFIGIAAAVCFVLYFTIGKLNFFIFLLISIMLIGGALMLSFLKIGGQSLPTILKNFLNFNLGSKLYIWKRKQVPIFFKPKIRKEKPKKEEKESPLKMEKMSKIKELGKKIEFGG</sequence>
<reference evidence="2 3" key="1">
    <citation type="submission" date="2017-09" db="EMBL/GenBank/DDBJ databases">
        <title>Depth-based differentiation of microbial function through sediment-hosted aquifers and enrichment of novel symbionts in the deep terrestrial subsurface.</title>
        <authorList>
            <person name="Probst A.J."/>
            <person name="Ladd B."/>
            <person name="Jarett J.K."/>
            <person name="Geller-Mcgrath D.E."/>
            <person name="Sieber C.M."/>
            <person name="Emerson J.B."/>
            <person name="Anantharaman K."/>
            <person name="Thomas B.C."/>
            <person name="Malmstrom R."/>
            <person name="Stieglmeier M."/>
            <person name="Klingl A."/>
            <person name="Woyke T."/>
            <person name="Ryan C.M."/>
            <person name="Banfield J.F."/>
        </authorList>
    </citation>
    <scope>NUCLEOTIDE SEQUENCE [LARGE SCALE GENOMIC DNA]</scope>
    <source>
        <strain evidence="2">CG11_big_fil_rev_8_21_14_0_20_35_11</strain>
    </source>
</reference>
<gene>
    <name evidence="2" type="ORF">COV62_00590</name>
</gene>
<proteinExistence type="predicted"/>
<name>A0A2H0N1J6_9BACT</name>
<organism evidence="2 3">
    <name type="scientific">Candidatus Nealsonbacteria bacterium CG11_big_fil_rev_8_21_14_0_20_35_11</name>
    <dbReference type="NCBI Taxonomy" id="1974713"/>
    <lineage>
        <taxon>Bacteria</taxon>
        <taxon>Candidatus Nealsoniibacteriota</taxon>
    </lineage>
</organism>
<dbReference type="EMBL" id="PCWK01000014">
    <property type="protein sequence ID" value="PIR02773.1"/>
    <property type="molecule type" value="Genomic_DNA"/>
</dbReference>
<keyword evidence="1" id="KW-1133">Transmembrane helix</keyword>
<evidence type="ECO:0000256" key="1">
    <source>
        <dbReference type="SAM" id="Phobius"/>
    </source>
</evidence>
<feature type="transmembrane region" description="Helical" evidence="1">
    <location>
        <begin position="47"/>
        <end position="66"/>
    </location>
</feature>
<comment type="caution">
    <text evidence="2">The sequence shown here is derived from an EMBL/GenBank/DDBJ whole genome shotgun (WGS) entry which is preliminary data.</text>
</comment>
<accession>A0A2H0N1J6</accession>